<dbReference type="InterPro" id="IPR046456">
    <property type="entry name" value="PMI_typeI_C"/>
</dbReference>
<evidence type="ECO:0000313" key="14">
    <source>
        <dbReference type="Proteomes" id="UP000824120"/>
    </source>
</evidence>
<comment type="pathway">
    <text evidence="2">Nucleotide-sugar biosynthesis; GDP-alpha-D-mannose biosynthesis; alpha-D-mannose 1-phosphate from D-fructose 6-phosphate: step 1/2.</text>
</comment>
<feature type="domain" description="Phosphomannose isomerase type I C-terminal" evidence="10">
    <location>
        <begin position="431"/>
        <end position="474"/>
    </location>
</feature>
<dbReference type="GO" id="GO:0005829">
    <property type="term" value="C:cytosol"/>
    <property type="evidence" value="ECO:0007669"/>
    <property type="project" value="TreeGrafter"/>
</dbReference>
<evidence type="ECO:0000259" key="12">
    <source>
        <dbReference type="Pfam" id="PF20512"/>
    </source>
</evidence>
<dbReference type="AlphaFoldDB" id="A0A9J5YLB6"/>
<evidence type="ECO:0000256" key="6">
    <source>
        <dbReference type="ARBA" id="ARBA00022833"/>
    </source>
</evidence>
<dbReference type="CDD" id="cd07011">
    <property type="entry name" value="cupin_PMI_type_I_N"/>
    <property type="match status" value="1"/>
</dbReference>
<dbReference type="InterPro" id="IPR046458">
    <property type="entry name" value="PMI_typeI_hel"/>
</dbReference>
<dbReference type="FunFam" id="1.10.441.10:FF:000001">
    <property type="entry name" value="Mannose-6-phosphate isomerase"/>
    <property type="match status" value="1"/>
</dbReference>
<comment type="catalytic activity">
    <reaction evidence="1 8">
        <text>D-mannose 6-phosphate = D-fructose 6-phosphate</text>
        <dbReference type="Rhea" id="RHEA:12356"/>
        <dbReference type="ChEBI" id="CHEBI:58735"/>
        <dbReference type="ChEBI" id="CHEBI:61527"/>
        <dbReference type="EC" id="5.3.1.8"/>
    </reaction>
</comment>
<dbReference type="GO" id="GO:0004476">
    <property type="term" value="F:mannose-6-phosphate isomerase activity"/>
    <property type="evidence" value="ECO:0007669"/>
    <property type="project" value="UniProtKB-EC"/>
</dbReference>
<evidence type="ECO:0000256" key="8">
    <source>
        <dbReference type="RuleBase" id="RU000611"/>
    </source>
</evidence>
<dbReference type="PANTHER" id="PTHR10309:SF8">
    <property type="entry name" value="MANNOSE-6-PHOSPHATE ISOMERASE"/>
    <property type="match status" value="1"/>
</dbReference>
<dbReference type="Pfam" id="PF20511">
    <property type="entry name" value="PMI_typeI_cat"/>
    <property type="match status" value="1"/>
</dbReference>
<evidence type="ECO:0000256" key="3">
    <source>
        <dbReference type="ARBA" id="ARBA00010772"/>
    </source>
</evidence>
<feature type="domain" description="Phosphomannose isomerase type I helical insertion" evidence="12">
    <location>
        <begin position="269"/>
        <end position="353"/>
    </location>
</feature>
<organism evidence="13 14">
    <name type="scientific">Solanum commersonii</name>
    <name type="common">Commerson's wild potato</name>
    <name type="synonym">Commerson's nightshade</name>
    <dbReference type="NCBI Taxonomy" id="4109"/>
    <lineage>
        <taxon>Eukaryota</taxon>
        <taxon>Viridiplantae</taxon>
        <taxon>Streptophyta</taxon>
        <taxon>Embryophyta</taxon>
        <taxon>Tracheophyta</taxon>
        <taxon>Spermatophyta</taxon>
        <taxon>Magnoliopsida</taxon>
        <taxon>eudicotyledons</taxon>
        <taxon>Gunneridae</taxon>
        <taxon>Pentapetalae</taxon>
        <taxon>asterids</taxon>
        <taxon>lamiids</taxon>
        <taxon>Solanales</taxon>
        <taxon>Solanaceae</taxon>
        <taxon>Solanoideae</taxon>
        <taxon>Solaneae</taxon>
        <taxon>Solanum</taxon>
    </lineage>
</organism>
<dbReference type="PRINTS" id="PR00714">
    <property type="entry name" value="MAN6PISMRASE"/>
</dbReference>
<dbReference type="GO" id="GO:0005975">
    <property type="term" value="P:carbohydrate metabolic process"/>
    <property type="evidence" value="ECO:0007669"/>
    <property type="project" value="InterPro"/>
</dbReference>
<evidence type="ECO:0000256" key="2">
    <source>
        <dbReference type="ARBA" id="ARBA00004666"/>
    </source>
</evidence>
<evidence type="ECO:0000256" key="9">
    <source>
        <dbReference type="RuleBase" id="RU004189"/>
    </source>
</evidence>
<dbReference type="GO" id="GO:0033591">
    <property type="term" value="P:response to L-ascorbic acid"/>
    <property type="evidence" value="ECO:0007669"/>
    <property type="project" value="UniProtKB-ARBA"/>
</dbReference>
<dbReference type="Proteomes" id="UP000824120">
    <property type="component" value="Chromosome 6"/>
</dbReference>
<evidence type="ECO:0000256" key="5">
    <source>
        <dbReference type="ARBA" id="ARBA00022723"/>
    </source>
</evidence>
<dbReference type="Pfam" id="PF20512">
    <property type="entry name" value="PMI_typeI_hel"/>
    <property type="match status" value="1"/>
</dbReference>
<evidence type="ECO:0000256" key="1">
    <source>
        <dbReference type="ARBA" id="ARBA00000757"/>
    </source>
</evidence>
<dbReference type="EMBL" id="JACXVP010000006">
    <property type="protein sequence ID" value="KAG5601202.1"/>
    <property type="molecule type" value="Genomic_DNA"/>
</dbReference>
<keyword evidence="5" id="KW-0479">Metal-binding</keyword>
<dbReference type="Pfam" id="PF01238">
    <property type="entry name" value="PMI_typeI_C"/>
    <property type="match status" value="1"/>
</dbReference>
<evidence type="ECO:0000259" key="11">
    <source>
        <dbReference type="Pfam" id="PF20511"/>
    </source>
</evidence>
<dbReference type="InterPro" id="IPR018050">
    <property type="entry name" value="Pmannose_isomerase-type1_CS"/>
</dbReference>
<evidence type="ECO:0000256" key="7">
    <source>
        <dbReference type="ARBA" id="ARBA00023235"/>
    </source>
</evidence>
<comment type="similarity">
    <text evidence="3 9">Belongs to the mannose-6-phosphate isomerase type 1 family.</text>
</comment>
<dbReference type="PANTHER" id="PTHR10309">
    <property type="entry name" value="MANNOSE-6-PHOSPHATE ISOMERASE"/>
    <property type="match status" value="1"/>
</dbReference>
<keyword evidence="6 8" id="KW-0862">Zinc</keyword>
<dbReference type="InterPro" id="IPR001250">
    <property type="entry name" value="Man6P_Isoase-1"/>
</dbReference>
<dbReference type="Gene3D" id="2.60.120.10">
    <property type="entry name" value="Jelly Rolls"/>
    <property type="match status" value="2"/>
</dbReference>
<dbReference type="PROSITE" id="PS00965">
    <property type="entry name" value="PMI_I_1"/>
    <property type="match status" value="1"/>
</dbReference>
<dbReference type="InterPro" id="IPR011051">
    <property type="entry name" value="RmlC_Cupin_sf"/>
</dbReference>
<dbReference type="OrthoDB" id="6605218at2759"/>
<dbReference type="GO" id="GO:0008270">
    <property type="term" value="F:zinc ion binding"/>
    <property type="evidence" value="ECO:0007669"/>
    <property type="project" value="InterPro"/>
</dbReference>
<keyword evidence="7 8" id="KW-0413">Isomerase</keyword>
<accession>A0A9J5YLB6</accession>
<dbReference type="FunFam" id="2.60.120.10:FF:000044">
    <property type="entry name" value="Mannose-6-phosphate isomerase"/>
    <property type="match status" value="1"/>
</dbReference>
<comment type="caution">
    <text evidence="13">The sequence shown here is derived from an EMBL/GenBank/DDBJ whole genome shotgun (WGS) entry which is preliminary data.</text>
</comment>
<dbReference type="NCBIfam" id="TIGR00218">
    <property type="entry name" value="manA"/>
    <property type="match status" value="1"/>
</dbReference>
<keyword evidence="14" id="KW-1185">Reference proteome</keyword>
<dbReference type="GO" id="GO:0046686">
    <property type="term" value="P:response to cadmium ion"/>
    <property type="evidence" value="ECO:0007669"/>
    <property type="project" value="UniProtKB-ARBA"/>
</dbReference>
<feature type="domain" description="Phosphomannose isomerase type I catalytic" evidence="11">
    <location>
        <begin position="106"/>
        <end position="248"/>
    </location>
</feature>
<name>A0A9J5YLB6_SOLCO</name>
<evidence type="ECO:0000259" key="10">
    <source>
        <dbReference type="Pfam" id="PF01238"/>
    </source>
</evidence>
<dbReference type="SUPFAM" id="SSF51182">
    <property type="entry name" value="RmlC-like cupins"/>
    <property type="match status" value="1"/>
</dbReference>
<dbReference type="InterPro" id="IPR016305">
    <property type="entry name" value="Mannose-6-P_Isomerase"/>
</dbReference>
<dbReference type="InterPro" id="IPR046457">
    <property type="entry name" value="PMI_typeI_cat"/>
</dbReference>
<dbReference type="PROSITE" id="PS00966">
    <property type="entry name" value="PMI_I_2"/>
    <property type="match status" value="1"/>
</dbReference>
<dbReference type="GO" id="GO:0009298">
    <property type="term" value="P:GDP-mannose biosynthetic process"/>
    <property type="evidence" value="ECO:0007669"/>
    <property type="project" value="InterPro"/>
</dbReference>
<dbReference type="EC" id="5.3.1.8" evidence="4 8"/>
<protein>
    <recommendedName>
        <fullName evidence="4 8">Mannose-6-phosphate isomerase</fullName>
        <ecNumber evidence="4 8">5.3.1.8</ecNumber>
    </recommendedName>
</protein>
<sequence length="516" mass="57901">MWLHAIKCVQSVHFNKIKIVPNICHFLIWPSVFFLSFFFRFSVFTSAVSISSALELLTEKRRKKFESHLLKAFRSTTPCVIRNYSNETLESASNLHHSMEEVNGGLIKLICCVKKSDWGRIGRESTVARLYYRNTGINIDQNQPYAEFWMGTHESGPSYVGDTENLTLKEWIERNPSVLGETVLNKWGTDFPFLFKVLSVAKALSIQAHPDKDLATSLHKEQPSAYKDDNHKPEMALALTQFEALCGFVSLEELKVIVRTTPEIVEVVGNAKAEQVLNLNEDDGKEEIRLLLQSVFTDIMTVCKDVTAEVLAKLISRLNFEGQARHLTDKEQLILQLEKQYPADVGVLAAYLLNYVKLNPGEALYLGSNEPHAYLYGESVECMANSDNVIRAGLTPKQRDVKILCSMLTYKQGFPDILKGTVVNPYTKRYLPPFDEFEVDRCILPQNSTTVFPSIPGPSIFLVVEGEGTMTTSSNDVVAEGDVLFASANTSITVATLSGLHLYRAGVSSRLFELHK</sequence>
<dbReference type="GO" id="GO:0009416">
    <property type="term" value="P:response to light stimulus"/>
    <property type="evidence" value="ECO:0007669"/>
    <property type="project" value="UniProtKB-ARBA"/>
</dbReference>
<evidence type="ECO:0000313" key="13">
    <source>
        <dbReference type="EMBL" id="KAG5601202.1"/>
    </source>
</evidence>
<proteinExistence type="inferred from homology"/>
<gene>
    <name evidence="13" type="ORF">H5410_032572</name>
</gene>
<dbReference type="Gene3D" id="1.10.441.10">
    <property type="entry name" value="Phosphomannose Isomerase, domain 2"/>
    <property type="match status" value="1"/>
</dbReference>
<comment type="cofactor">
    <cofactor evidence="8">
        <name>Zn(2+)</name>
        <dbReference type="ChEBI" id="CHEBI:29105"/>
    </cofactor>
    <text evidence="8">Binds 1 zinc ion per subunit.</text>
</comment>
<reference evidence="13 14" key="1">
    <citation type="submission" date="2020-09" db="EMBL/GenBank/DDBJ databases">
        <title>De no assembly of potato wild relative species, Solanum commersonii.</title>
        <authorList>
            <person name="Cho K."/>
        </authorList>
    </citation>
    <scope>NUCLEOTIDE SEQUENCE [LARGE SCALE GENOMIC DNA]</scope>
    <source>
        <strain evidence="13">LZ3.2</strain>
        <tissue evidence="13">Leaf</tissue>
    </source>
</reference>
<dbReference type="InterPro" id="IPR014710">
    <property type="entry name" value="RmlC-like_jellyroll"/>
</dbReference>
<dbReference type="GO" id="GO:0010043">
    <property type="term" value="P:response to zinc ion"/>
    <property type="evidence" value="ECO:0007669"/>
    <property type="project" value="UniProtKB-ARBA"/>
</dbReference>
<evidence type="ECO:0000256" key="4">
    <source>
        <dbReference type="ARBA" id="ARBA00011956"/>
    </source>
</evidence>